<dbReference type="HOGENOM" id="CLU_3393251_0_0_1"/>
<sequence length="32" mass="3438">MTNFGLALKTMAIPKISTANETPDIPNSHVKP</sequence>
<protein>
    <submittedName>
        <fullName evidence="1">Uncharacterized protein</fullName>
    </submittedName>
</protein>
<name>V9DSR5_PHYNI</name>
<dbReference type="AlphaFoldDB" id="V9DSR5"/>
<comment type="caution">
    <text evidence="1">The sequence shown here is derived from an EMBL/GenBank/DDBJ whole genome shotgun (WGS) entry which is preliminary data.</text>
</comment>
<evidence type="ECO:0000313" key="1">
    <source>
        <dbReference type="EMBL" id="ETI29904.1"/>
    </source>
</evidence>
<dbReference type="EMBL" id="ANIZ01004729">
    <property type="protein sequence ID" value="ETI29904.1"/>
    <property type="molecule type" value="Genomic_DNA"/>
</dbReference>
<reference evidence="1 2" key="1">
    <citation type="submission" date="2013-11" db="EMBL/GenBank/DDBJ databases">
        <title>The Genome Sequence of Phytophthora parasitica P1569.</title>
        <authorList>
            <consortium name="The Broad Institute Genomics Platform"/>
            <person name="Russ C."/>
            <person name="Tyler B."/>
            <person name="Panabieres F."/>
            <person name="Shan W."/>
            <person name="Tripathy S."/>
            <person name="Grunwald N."/>
            <person name="Machado M."/>
            <person name="Johnson C.S."/>
            <person name="Arredondo F."/>
            <person name="Hong C."/>
            <person name="Coffey M."/>
            <person name="Young S.K."/>
            <person name="Zeng Q."/>
            <person name="Gargeya S."/>
            <person name="Fitzgerald M."/>
            <person name="Abouelleil A."/>
            <person name="Alvarado L."/>
            <person name="Chapman S.B."/>
            <person name="Gainer-Dewar J."/>
            <person name="Goldberg J."/>
            <person name="Griggs A."/>
            <person name="Gujja S."/>
            <person name="Hansen M."/>
            <person name="Howarth C."/>
            <person name="Imamovic A."/>
            <person name="Ireland A."/>
            <person name="Larimer J."/>
            <person name="McCowan C."/>
            <person name="Murphy C."/>
            <person name="Pearson M."/>
            <person name="Poon T.W."/>
            <person name="Priest M."/>
            <person name="Roberts A."/>
            <person name="Saif S."/>
            <person name="Shea T."/>
            <person name="Sykes S."/>
            <person name="Wortman J."/>
            <person name="Nusbaum C."/>
            <person name="Birren B."/>
        </authorList>
    </citation>
    <scope>NUCLEOTIDE SEQUENCE [LARGE SCALE GENOMIC DNA]</scope>
    <source>
        <strain evidence="1 2">P1569</strain>
    </source>
</reference>
<evidence type="ECO:0000313" key="2">
    <source>
        <dbReference type="Proteomes" id="UP000018721"/>
    </source>
</evidence>
<keyword evidence="2" id="KW-1185">Reference proteome</keyword>
<accession>V9DSR5</accession>
<dbReference type="Proteomes" id="UP000018721">
    <property type="component" value="Unassembled WGS sequence"/>
</dbReference>
<proteinExistence type="predicted"/>
<gene>
    <name evidence="1" type="ORF">F443_22978</name>
</gene>
<organism evidence="1 2">
    <name type="scientific">Phytophthora nicotianae P1569</name>
    <dbReference type="NCBI Taxonomy" id="1317065"/>
    <lineage>
        <taxon>Eukaryota</taxon>
        <taxon>Sar</taxon>
        <taxon>Stramenopiles</taxon>
        <taxon>Oomycota</taxon>
        <taxon>Peronosporomycetes</taxon>
        <taxon>Peronosporales</taxon>
        <taxon>Peronosporaceae</taxon>
        <taxon>Phytophthora</taxon>
    </lineage>
</organism>